<organism evidence="1 2">
    <name type="scientific">Gloeomargarita lithophora Alchichica-D10</name>
    <dbReference type="NCBI Taxonomy" id="1188229"/>
    <lineage>
        <taxon>Bacteria</taxon>
        <taxon>Bacillati</taxon>
        <taxon>Cyanobacteriota</taxon>
        <taxon>Cyanophyceae</taxon>
        <taxon>Gloeomargaritales</taxon>
        <taxon>Gloeomargaritaceae</taxon>
        <taxon>Gloeomargarita</taxon>
    </lineage>
</organism>
<dbReference type="KEGG" id="glt:GlitD10_1345"/>
<gene>
    <name evidence="1" type="ORF">GlitD10_1345</name>
</gene>
<sequence>MPIPCQRYLATVLAPLETPCISVYLPTHRSHPDNLQDPIRFKNLVKQVDESLAQSYSGRERQPWLEPWERLQNDEEFWHLTLDGLAVLASPSRFDVFTLPRSVPERVVVADSFHLKPLLRYSQSADRYHVLAVAEDKYALFEGNRYALDPIPEPSLTGSVRTPAGSDPRAEVVTGEGMAAYFREVDRVVTAAVSQPSELPMLLAALPENVTPFRSGAKNPHLLPETLVGDPFALDTETLRQRSWAVMESYYLARLAQLREHFGTALAREQGTGDLAEAARAAVAGRIGTLLIDSDQVMPGRIDPTTGAIQAADLSDPTIDDQLDDLAEWVLKMGGDVVVVPGERMPTTSGLAAIYRY</sequence>
<dbReference type="OrthoDB" id="4393931at2"/>
<dbReference type="AlphaFoldDB" id="A0A1J0ACK6"/>
<proteinExistence type="predicted"/>
<dbReference type="Pfam" id="PF18845">
    <property type="entry name" value="baeRF_family3"/>
    <property type="match status" value="1"/>
</dbReference>
<reference evidence="1 2" key="1">
    <citation type="submission" date="2016-10" db="EMBL/GenBank/DDBJ databases">
        <title>Description of Gloeomargarita lithophora gen. nov., sp. nov., a thylakoid-bearing basal-branching cyanobacterium with intracellular carbonates, and proposal for Gloeomargaritales ord. nov.</title>
        <authorList>
            <person name="Moreira D."/>
            <person name="Tavera R."/>
            <person name="Benzerara K."/>
            <person name="Skouri-Panet F."/>
            <person name="Couradeau E."/>
            <person name="Gerard E."/>
            <person name="Loussert C."/>
            <person name="Novelo E."/>
            <person name="Zivanovic Y."/>
            <person name="Lopez-Garcia P."/>
        </authorList>
    </citation>
    <scope>NUCLEOTIDE SEQUENCE [LARGE SCALE GENOMIC DNA]</scope>
    <source>
        <strain evidence="1 2">D10</strain>
    </source>
</reference>
<dbReference type="RefSeq" id="WP_071455768.1">
    <property type="nucleotide sequence ID" value="NZ_CP017675.1"/>
</dbReference>
<evidence type="ECO:0000313" key="1">
    <source>
        <dbReference type="EMBL" id="APB33666.1"/>
    </source>
</evidence>
<dbReference type="EMBL" id="CP017675">
    <property type="protein sequence ID" value="APB33666.1"/>
    <property type="molecule type" value="Genomic_DNA"/>
</dbReference>
<dbReference type="Proteomes" id="UP000180235">
    <property type="component" value="Chromosome"/>
</dbReference>
<dbReference type="STRING" id="1188229.GlitD10_1345"/>
<dbReference type="InterPro" id="IPR041289">
    <property type="entry name" value="Bact_RF_family3"/>
</dbReference>
<accession>A0A1J0ACK6</accession>
<keyword evidence="2" id="KW-1185">Reference proteome</keyword>
<name>A0A1J0ACK6_9CYAN</name>
<protein>
    <submittedName>
        <fullName evidence="1">Uncharacterized protein</fullName>
    </submittedName>
</protein>
<evidence type="ECO:0000313" key="2">
    <source>
        <dbReference type="Proteomes" id="UP000180235"/>
    </source>
</evidence>